<keyword evidence="9" id="KW-0067">ATP-binding</keyword>
<keyword evidence="7" id="KW-0547">Nucleotide-binding</keyword>
<dbReference type="InterPro" id="IPR005467">
    <property type="entry name" value="His_kinase_dom"/>
</dbReference>
<dbReference type="InterPro" id="IPR003594">
    <property type="entry name" value="HATPase_dom"/>
</dbReference>
<dbReference type="GO" id="GO:0005886">
    <property type="term" value="C:plasma membrane"/>
    <property type="evidence" value="ECO:0007669"/>
    <property type="project" value="UniProtKB-SubCell"/>
</dbReference>
<reference evidence="13 14" key="1">
    <citation type="journal article" date="2012" name="Stand. Genomic Sci.">
        <title>Complete genome sequence of Terriglobus saanensis type strain SP1PR4(T), an Acidobacteria from tundra soil.</title>
        <authorList>
            <person name="Rawat S.R."/>
            <person name="Mannisto M.K."/>
            <person name="Starovoytov V."/>
            <person name="Goodwin L."/>
            <person name="Nolan M."/>
            <person name="Hauser L."/>
            <person name="Land M."/>
            <person name="Davenport K.W."/>
            <person name="Woyke T."/>
            <person name="Haggblom M.M."/>
        </authorList>
    </citation>
    <scope>NUCLEOTIDE SEQUENCE</scope>
    <source>
        <strain evidence="14">ATCC BAA-1853 / DSM 23119 / SP1PR4</strain>
    </source>
</reference>
<dbReference type="OrthoDB" id="102628at2"/>
<organism evidence="13 14">
    <name type="scientific">Terriglobus saanensis (strain ATCC BAA-1853 / DSM 23119 / SP1PR4)</name>
    <dbReference type="NCBI Taxonomy" id="401053"/>
    <lineage>
        <taxon>Bacteria</taxon>
        <taxon>Pseudomonadati</taxon>
        <taxon>Acidobacteriota</taxon>
        <taxon>Terriglobia</taxon>
        <taxon>Terriglobales</taxon>
        <taxon>Acidobacteriaceae</taxon>
        <taxon>Terriglobus</taxon>
    </lineage>
</organism>
<dbReference type="InterPro" id="IPR003661">
    <property type="entry name" value="HisK_dim/P_dom"/>
</dbReference>
<accession>E8V7Y3</accession>
<dbReference type="InterPro" id="IPR036097">
    <property type="entry name" value="HisK_dim/P_sf"/>
</dbReference>
<gene>
    <name evidence="13" type="ordered locus">AciPR4_2104</name>
</gene>
<feature type="domain" description="HAMP" evidence="12">
    <location>
        <begin position="304"/>
        <end position="356"/>
    </location>
</feature>
<evidence type="ECO:0000256" key="6">
    <source>
        <dbReference type="ARBA" id="ARBA00022679"/>
    </source>
</evidence>
<dbReference type="Proteomes" id="UP000006844">
    <property type="component" value="Chromosome"/>
</dbReference>
<dbReference type="PROSITE" id="PS50885">
    <property type="entry name" value="HAMP"/>
    <property type="match status" value="1"/>
</dbReference>
<dbReference type="InterPro" id="IPR004358">
    <property type="entry name" value="Sig_transdc_His_kin-like_C"/>
</dbReference>
<dbReference type="EC" id="2.7.13.3" evidence="3"/>
<evidence type="ECO:0000256" key="5">
    <source>
        <dbReference type="ARBA" id="ARBA00022553"/>
    </source>
</evidence>
<keyword evidence="10" id="KW-0812">Transmembrane</keyword>
<keyword evidence="6" id="KW-0808">Transferase</keyword>
<dbReference type="eggNOG" id="COG4191">
    <property type="taxonomic scope" value="Bacteria"/>
</dbReference>
<evidence type="ECO:0000313" key="13">
    <source>
        <dbReference type="EMBL" id="ADV82907.1"/>
    </source>
</evidence>
<dbReference type="InterPro" id="IPR036890">
    <property type="entry name" value="HATPase_C_sf"/>
</dbReference>
<evidence type="ECO:0000256" key="2">
    <source>
        <dbReference type="ARBA" id="ARBA00004651"/>
    </source>
</evidence>
<keyword evidence="10" id="KW-1133">Transmembrane helix</keyword>
<dbReference type="CDD" id="cd00075">
    <property type="entry name" value="HATPase"/>
    <property type="match status" value="1"/>
</dbReference>
<keyword evidence="10" id="KW-0472">Membrane</keyword>
<evidence type="ECO:0000256" key="4">
    <source>
        <dbReference type="ARBA" id="ARBA00022475"/>
    </source>
</evidence>
<dbReference type="Gene3D" id="1.10.287.130">
    <property type="match status" value="1"/>
</dbReference>
<dbReference type="InterPro" id="IPR050980">
    <property type="entry name" value="2C_sensor_his_kinase"/>
</dbReference>
<evidence type="ECO:0000256" key="9">
    <source>
        <dbReference type="ARBA" id="ARBA00022840"/>
    </source>
</evidence>
<dbReference type="PANTHER" id="PTHR44936">
    <property type="entry name" value="SENSOR PROTEIN CREC"/>
    <property type="match status" value="1"/>
</dbReference>
<dbReference type="Gene3D" id="6.10.340.10">
    <property type="match status" value="1"/>
</dbReference>
<feature type="transmembrane region" description="Helical" evidence="10">
    <location>
        <begin position="283"/>
        <end position="303"/>
    </location>
</feature>
<dbReference type="PRINTS" id="PR00344">
    <property type="entry name" value="BCTRLSENSOR"/>
</dbReference>
<dbReference type="SMART" id="SM00304">
    <property type="entry name" value="HAMP"/>
    <property type="match status" value="1"/>
</dbReference>
<dbReference type="AlphaFoldDB" id="E8V7Y3"/>
<dbReference type="Pfam" id="PF02518">
    <property type="entry name" value="HATPase_c"/>
    <property type="match status" value="1"/>
</dbReference>
<keyword evidence="8 13" id="KW-0418">Kinase</keyword>
<dbReference type="CDD" id="cd00082">
    <property type="entry name" value="HisKA"/>
    <property type="match status" value="1"/>
</dbReference>
<dbReference type="Gene3D" id="3.30.565.10">
    <property type="entry name" value="Histidine kinase-like ATPase, C-terminal domain"/>
    <property type="match status" value="1"/>
</dbReference>
<dbReference type="SUPFAM" id="SSF47384">
    <property type="entry name" value="Homodimeric domain of signal transducing histidine kinase"/>
    <property type="match status" value="1"/>
</dbReference>
<dbReference type="STRING" id="401053.AciPR4_2104"/>
<comment type="catalytic activity">
    <reaction evidence="1">
        <text>ATP + protein L-histidine = ADP + protein N-phospho-L-histidine.</text>
        <dbReference type="EC" id="2.7.13.3"/>
    </reaction>
</comment>
<dbReference type="Pfam" id="PF00672">
    <property type="entry name" value="HAMP"/>
    <property type="match status" value="1"/>
</dbReference>
<evidence type="ECO:0000256" key="3">
    <source>
        <dbReference type="ARBA" id="ARBA00012438"/>
    </source>
</evidence>
<evidence type="ECO:0000256" key="10">
    <source>
        <dbReference type="SAM" id="Phobius"/>
    </source>
</evidence>
<comment type="subcellular location">
    <subcellularLocation>
        <location evidence="2">Cell membrane</location>
        <topology evidence="2">Multi-pass membrane protein</topology>
    </subcellularLocation>
</comment>
<feature type="transmembrane region" description="Helical" evidence="10">
    <location>
        <begin position="20"/>
        <end position="40"/>
    </location>
</feature>
<dbReference type="PANTHER" id="PTHR44936:SF10">
    <property type="entry name" value="SENSOR PROTEIN RSTB"/>
    <property type="match status" value="1"/>
</dbReference>
<dbReference type="HOGENOM" id="CLU_465241_0_0_0"/>
<evidence type="ECO:0000256" key="8">
    <source>
        <dbReference type="ARBA" id="ARBA00022777"/>
    </source>
</evidence>
<dbReference type="SMART" id="SM00387">
    <property type="entry name" value="HATPase_c"/>
    <property type="match status" value="1"/>
</dbReference>
<evidence type="ECO:0000259" key="11">
    <source>
        <dbReference type="PROSITE" id="PS50109"/>
    </source>
</evidence>
<evidence type="ECO:0000256" key="1">
    <source>
        <dbReference type="ARBA" id="ARBA00000085"/>
    </source>
</evidence>
<dbReference type="InterPro" id="IPR003660">
    <property type="entry name" value="HAMP_dom"/>
</dbReference>
<dbReference type="PROSITE" id="PS50109">
    <property type="entry name" value="HIS_KIN"/>
    <property type="match status" value="1"/>
</dbReference>
<evidence type="ECO:0000313" key="14">
    <source>
        <dbReference type="Proteomes" id="UP000006844"/>
    </source>
</evidence>
<keyword evidence="14" id="KW-1185">Reference proteome</keyword>
<keyword evidence="5" id="KW-0597">Phosphoprotein</keyword>
<dbReference type="EMBL" id="CP002467">
    <property type="protein sequence ID" value="ADV82907.1"/>
    <property type="molecule type" value="Genomic_DNA"/>
</dbReference>
<evidence type="ECO:0000256" key="7">
    <source>
        <dbReference type="ARBA" id="ARBA00022741"/>
    </source>
</evidence>
<dbReference type="CDD" id="cd06225">
    <property type="entry name" value="HAMP"/>
    <property type="match status" value="1"/>
</dbReference>
<evidence type="ECO:0000259" key="12">
    <source>
        <dbReference type="PROSITE" id="PS50885"/>
    </source>
</evidence>
<sequence length="603" mass="65862">MRKDTVSVEKHGPGIRTRVLLLTSLSLIIAGTMVSSLYVVRFKLRQRVQNTLEADLRHSLEAFQGMTARRRFALERENTLLSLLPTLKALMTTHDQRTIADGAIDFWKTSGNDLFALADSEGRVITADALGTQDTDDLKRDLQTILADHSAHYLFSDGKLYEYSERPIYFGSEGSGTILGYVISGYAVDHHFLLDVGRGAGAEAMFLTRNMIAVSTLSKEQQSELERHLASLQVDGELNMAMGRERYLTIGTDLIDSGSVPLRLVVMKSFNQAENAEQEINRLILLAGLLAIIPGVSLMLFLASMVTRPLESLAAGVKAFGEGNLSYDLPAGGTQEVRYLSRVFAEMRDEIQKKNRALLESERLATIGRMASSVSHDLRHYLAAVYANAEFLASPDVSLDERLELFEEIRMAVYGTTDMLDSLLIFGSTGAALQRVTTPMNALVERTVARVRTHPDADLVLIRIEETEGDTAAALDARQVERAVYNLLLNACQSARESEGLREVSVRVSSDESTVSVSITDTGSGVAEGIRESLFDPFVSQGKQKGTGLGLTLASSVAREHGGEVELVSSEAGATVFRLTVLRSLPDEIKIVPVSHPPSAVVL</sequence>
<dbReference type="KEGG" id="tsa:AciPR4_2104"/>
<feature type="domain" description="Histidine kinase" evidence="11">
    <location>
        <begin position="373"/>
        <end position="585"/>
    </location>
</feature>
<keyword evidence="4" id="KW-1003">Cell membrane</keyword>
<name>E8V7Y3_TERSS</name>
<dbReference type="SUPFAM" id="SSF158472">
    <property type="entry name" value="HAMP domain-like"/>
    <property type="match status" value="1"/>
</dbReference>
<dbReference type="GO" id="GO:0005524">
    <property type="term" value="F:ATP binding"/>
    <property type="evidence" value="ECO:0007669"/>
    <property type="project" value="UniProtKB-KW"/>
</dbReference>
<dbReference type="GO" id="GO:0000155">
    <property type="term" value="F:phosphorelay sensor kinase activity"/>
    <property type="evidence" value="ECO:0007669"/>
    <property type="project" value="InterPro"/>
</dbReference>
<proteinExistence type="predicted"/>
<dbReference type="SUPFAM" id="SSF55874">
    <property type="entry name" value="ATPase domain of HSP90 chaperone/DNA topoisomerase II/histidine kinase"/>
    <property type="match status" value="1"/>
</dbReference>
<protein>
    <recommendedName>
        <fullName evidence="3">histidine kinase</fullName>
        <ecNumber evidence="3">2.7.13.3</ecNumber>
    </recommendedName>
</protein>